<name>A0ABN0EL10_9FIRM</name>
<accession>A0ABN0EL10</accession>
<organism evidence="1 2">
    <name type="scientific">Megamonas funiformis YIT 11815</name>
    <dbReference type="NCBI Taxonomy" id="742816"/>
    <lineage>
        <taxon>Bacteria</taxon>
        <taxon>Bacillati</taxon>
        <taxon>Bacillota</taxon>
        <taxon>Negativicutes</taxon>
        <taxon>Selenomonadales</taxon>
        <taxon>Selenomonadaceae</taxon>
        <taxon>Megamonas</taxon>
    </lineage>
</organism>
<evidence type="ECO:0008006" key="3">
    <source>
        <dbReference type="Google" id="ProtNLM"/>
    </source>
</evidence>
<sequence length="77" mass="8856">MQLGFNRVNFIKDIINNKFNGNITKCAIELSLSNSYLHAVIYDTKNKGGIKLLNAIINYCTKNKIDYHKYIFINLGE</sequence>
<comment type="caution">
    <text evidence="1">The sequence shown here is derived from an EMBL/GenBank/DDBJ whole genome shotgun (WGS) entry which is preliminary data.</text>
</comment>
<dbReference type="EMBL" id="ADMB01000014">
    <property type="protein sequence ID" value="EHR38933.1"/>
    <property type="molecule type" value="Genomic_DNA"/>
</dbReference>
<keyword evidence="2" id="KW-1185">Reference proteome</keyword>
<dbReference type="Proteomes" id="UP000005963">
    <property type="component" value="Unassembled WGS sequence"/>
</dbReference>
<evidence type="ECO:0000313" key="1">
    <source>
        <dbReference type="EMBL" id="EHR38933.1"/>
    </source>
</evidence>
<gene>
    <name evidence="1" type="ORF">HMPREF9454_00326</name>
</gene>
<evidence type="ECO:0000313" key="2">
    <source>
        <dbReference type="Proteomes" id="UP000005963"/>
    </source>
</evidence>
<reference evidence="1 2" key="1">
    <citation type="submission" date="2012-01" db="EMBL/GenBank/DDBJ databases">
        <title>The Genome Sequence of Megamonas funiformis YIT 11815.</title>
        <authorList>
            <consortium name="The Broad Institute Genome Sequencing Platform"/>
            <person name="Earl A."/>
            <person name="Ward D."/>
            <person name="Feldgarden M."/>
            <person name="Gevers D."/>
            <person name="Morotomi M."/>
            <person name="Young S.K."/>
            <person name="Zeng Q."/>
            <person name="Gargeya S."/>
            <person name="Fitzgerald M."/>
            <person name="Haas B."/>
            <person name="Abouelleil A."/>
            <person name="Alvarado L."/>
            <person name="Arachchi H.M."/>
            <person name="Berlin A."/>
            <person name="Chapman S.B."/>
            <person name="Gearin G."/>
            <person name="Goldberg J."/>
            <person name="Griggs A."/>
            <person name="Gujja S."/>
            <person name="Hansen M."/>
            <person name="Heiman D."/>
            <person name="Howarth C."/>
            <person name="Larimer J."/>
            <person name="Lui A."/>
            <person name="MacDonald P.J.P."/>
            <person name="McCowen C."/>
            <person name="Montmayeur A."/>
            <person name="Murphy C."/>
            <person name="Neiman D."/>
            <person name="Pearson M."/>
            <person name="Priest M."/>
            <person name="Roberts A."/>
            <person name="Saif S."/>
            <person name="Shea T."/>
            <person name="Sisk P."/>
            <person name="Stolte C."/>
            <person name="Sykes S."/>
            <person name="Wortman J."/>
            <person name="Nusbaum C."/>
            <person name="Birren B."/>
        </authorList>
    </citation>
    <scope>NUCLEOTIDE SEQUENCE [LARGE SCALE GENOMIC DNA]</scope>
    <source>
        <strain evidence="1 2">YIT 11815</strain>
    </source>
</reference>
<protein>
    <recommendedName>
        <fullName evidence="3">Transcriptional regulator</fullName>
    </recommendedName>
</protein>
<proteinExistence type="predicted"/>